<evidence type="ECO:0000313" key="7">
    <source>
        <dbReference type="Proteomes" id="UP000325307"/>
    </source>
</evidence>
<protein>
    <submittedName>
        <fullName evidence="6">Short-chain dehydrogenase</fullName>
    </submittedName>
</protein>
<comment type="similarity">
    <text evidence="1 3">Belongs to the short-chain dehydrogenases/reductases (SDR) family.</text>
</comment>
<evidence type="ECO:0000256" key="3">
    <source>
        <dbReference type="RuleBase" id="RU000363"/>
    </source>
</evidence>
<dbReference type="AlphaFoldDB" id="A0A5A7NQX5"/>
<dbReference type="RefSeq" id="WP_149956800.1">
    <property type="nucleotide sequence ID" value="NZ_BKDJ01000007.1"/>
</dbReference>
<dbReference type="SUPFAM" id="SSF51735">
    <property type="entry name" value="NAD(P)-binding Rossmann-fold domains"/>
    <property type="match status" value="1"/>
</dbReference>
<sequence>MRNLRKAGPPPSGVVVITGASSGIGRVTAHAFARQGARLVLAARSASSLDEAVAECRRLGAEALAVPTDVTDEEQVQALVRAAIAEFGGIDVWVGNASVFGYGAFEHTPAEVFRQIIETNLMGQTYGVRAVLPHFRARGAGTLVLVGSVYSKVSSPYVSAYIASKHALLGFAEAVRQELADAKEINLCLVLPATADTPIYQHAANHTGRRVHPLPPVVSPVRVARTIVRLVERPQRVAVVGKVQGSLIPVHAHMAGLYDRFIVPTMNALALRKGRVEPHDGTLFAPDPPSNAVTGGWRRRHR</sequence>
<dbReference type="PRINTS" id="PR00080">
    <property type="entry name" value="SDRFAMILY"/>
</dbReference>
<evidence type="ECO:0000313" key="6">
    <source>
        <dbReference type="EMBL" id="GER23200.1"/>
    </source>
</evidence>
<dbReference type="PANTHER" id="PTHR44196">
    <property type="entry name" value="DEHYDROGENASE/REDUCTASE SDR FAMILY MEMBER 7B"/>
    <property type="match status" value="1"/>
</dbReference>
<evidence type="ECO:0000256" key="4">
    <source>
        <dbReference type="SAM" id="MobiDB-lite"/>
    </source>
</evidence>
<reference evidence="6 7" key="1">
    <citation type="submission" date="2019-09" db="EMBL/GenBank/DDBJ databases">
        <title>Arthrobacter zafarii sp. nov., a moderately thermotolerant and halotolerant actinobacterium isolated from Cholistan desert soil of Pakistan.</title>
        <authorList>
            <person name="Amin A."/>
            <person name="Ahmed I."/>
            <person name="Khalid N."/>
            <person name="Schumann P."/>
            <person name="Busse H.J."/>
            <person name="Khan I.U."/>
            <person name="Li S."/>
            <person name="Li W.J."/>
        </authorList>
    </citation>
    <scope>NUCLEOTIDE SEQUENCE [LARGE SCALE GENOMIC DNA]</scope>
    <source>
        <strain evidence="6 7">NCCP-1664</strain>
    </source>
</reference>
<gene>
    <name evidence="6" type="ORF">NCCP1664_16960</name>
</gene>
<keyword evidence="7" id="KW-1185">Reference proteome</keyword>
<name>A0A5A7NQX5_9MICC</name>
<evidence type="ECO:0000259" key="5">
    <source>
        <dbReference type="SMART" id="SM00822"/>
    </source>
</evidence>
<evidence type="ECO:0000256" key="2">
    <source>
        <dbReference type="ARBA" id="ARBA00023002"/>
    </source>
</evidence>
<dbReference type="PANTHER" id="PTHR44196:SF1">
    <property type="entry name" value="DEHYDROGENASE_REDUCTASE SDR FAMILY MEMBER 7B"/>
    <property type="match status" value="1"/>
</dbReference>
<dbReference type="GO" id="GO:0016020">
    <property type="term" value="C:membrane"/>
    <property type="evidence" value="ECO:0007669"/>
    <property type="project" value="TreeGrafter"/>
</dbReference>
<evidence type="ECO:0000256" key="1">
    <source>
        <dbReference type="ARBA" id="ARBA00006484"/>
    </source>
</evidence>
<dbReference type="EMBL" id="BKDJ01000007">
    <property type="protein sequence ID" value="GER23200.1"/>
    <property type="molecule type" value="Genomic_DNA"/>
</dbReference>
<dbReference type="NCBIfam" id="NF005495">
    <property type="entry name" value="PRK07109.1"/>
    <property type="match status" value="1"/>
</dbReference>
<feature type="domain" description="Ketoreductase" evidence="5">
    <location>
        <begin position="13"/>
        <end position="183"/>
    </location>
</feature>
<dbReference type="PRINTS" id="PR00081">
    <property type="entry name" value="GDHRDH"/>
</dbReference>
<organism evidence="6 7">
    <name type="scientific">Zafaria cholistanensis</name>
    <dbReference type="NCBI Taxonomy" id="1682741"/>
    <lineage>
        <taxon>Bacteria</taxon>
        <taxon>Bacillati</taxon>
        <taxon>Actinomycetota</taxon>
        <taxon>Actinomycetes</taxon>
        <taxon>Micrococcales</taxon>
        <taxon>Micrococcaceae</taxon>
        <taxon>Zafaria</taxon>
    </lineage>
</organism>
<proteinExistence type="inferred from homology"/>
<dbReference type="InterPro" id="IPR002347">
    <property type="entry name" value="SDR_fam"/>
</dbReference>
<dbReference type="Gene3D" id="3.40.50.720">
    <property type="entry name" value="NAD(P)-binding Rossmann-like Domain"/>
    <property type="match status" value="1"/>
</dbReference>
<dbReference type="InterPro" id="IPR057326">
    <property type="entry name" value="KR_dom"/>
</dbReference>
<dbReference type="InterPro" id="IPR036291">
    <property type="entry name" value="NAD(P)-bd_dom_sf"/>
</dbReference>
<keyword evidence="2" id="KW-0560">Oxidoreductase</keyword>
<dbReference type="Pfam" id="PF00106">
    <property type="entry name" value="adh_short"/>
    <property type="match status" value="1"/>
</dbReference>
<feature type="region of interest" description="Disordered" evidence="4">
    <location>
        <begin position="279"/>
        <end position="302"/>
    </location>
</feature>
<dbReference type="Proteomes" id="UP000325307">
    <property type="component" value="Unassembled WGS sequence"/>
</dbReference>
<comment type="caution">
    <text evidence="6">The sequence shown here is derived from an EMBL/GenBank/DDBJ whole genome shotgun (WGS) entry which is preliminary data.</text>
</comment>
<dbReference type="OrthoDB" id="151996at2"/>
<dbReference type="SMART" id="SM00822">
    <property type="entry name" value="PKS_KR"/>
    <property type="match status" value="1"/>
</dbReference>
<accession>A0A5A7NQX5</accession>
<dbReference type="GO" id="GO:0016491">
    <property type="term" value="F:oxidoreductase activity"/>
    <property type="evidence" value="ECO:0007669"/>
    <property type="project" value="UniProtKB-KW"/>
</dbReference>